<name>A0A1I6LED6_9SPHN</name>
<proteinExistence type="inferred from homology"/>
<sequence>MSAMLHRLSNGLTVAVDPMAEVETVAVGLYADVGARSERKGKAGLAHMVEHMLFKGAGPRDAKAIAEHVEDVGGSLNAWTARDQTVFHARLLGGDLALGVEIIADLVRSAHLAEDELAREKGVVLSELGEARDTPDDIVFDHLQGAAFPDQAIGAPVLGDEASIDGFTRDDLTGWLATHYRPESLVLAAAGKVDADALLKLAEARFGDLPAGGRPEPAPARYVGGRHADRRKFDQTHVTLAFPTVGLLDPALHAIGLFSHAAGGGMSSRLFQEVREARGLAYSIYSWSHHYADAGLFGLYLAAGQGDAGKALALAREILTAVADNLDEAELARAKAYGRASFLMGLEGVQARCDHLARQIQIHGRIVPAAESVGQMEAVTLAEARAAGAAAIGGGETLASVGGKLKDAA</sequence>
<dbReference type="Proteomes" id="UP000198824">
    <property type="component" value="Unassembled WGS sequence"/>
</dbReference>
<dbReference type="InterPro" id="IPR050361">
    <property type="entry name" value="MPP/UQCRC_Complex"/>
</dbReference>
<dbReference type="GO" id="GO:0008237">
    <property type="term" value="F:metallopeptidase activity"/>
    <property type="evidence" value="ECO:0007669"/>
    <property type="project" value="UniProtKB-KW"/>
</dbReference>
<evidence type="ECO:0000313" key="5">
    <source>
        <dbReference type="EMBL" id="SFS01807.1"/>
    </source>
</evidence>
<dbReference type="PANTHER" id="PTHR11851:SF49">
    <property type="entry name" value="MITOCHONDRIAL-PROCESSING PEPTIDASE SUBUNIT ALPHA"/>
    <property type="match status" value="1"/>
</dbReference>
<dbReference type="InterPro" id="IPR007863">
    <property type="entry name" value="Peptidase_M16_C"/>
</dbReference>
<accession>A0A1I6LED6</accession>
<dbReference type="AlphaFoldDB" id="A0A1I6LED6"/>
<feature type="domain" description="Peptidase M16 C-terminal" evidence="4">
    <location>
        <begin position="167"/>
        <end position="336"/>
    </location>
</feature>
<keyword evidence="2" id="KW-0482">Metalloprotease</keyword>
<dbReference type="SUPFAM" id="SSF63411">
    <property type="entry name" value="LuxS/MPP-like metallohydrolase"/>
    <property type="match status" value="2"/>
</dbReference>
<reference evidence="5 6" key="1">
    <citation type="submission" date="2016-10" db="EMBL/GenBank/DDBJ databases">
        <authorList>
            <person name="de Groot N.N."/>
        </authorList>
    </citation>
    <scope>NUCLEOTIDE SEQUENCE [LARGE SCALE GENOMIC DNA]</scope>
    <source>
        <strain evidence="5 6">S5-249</strain>
    </source>
</reference>
<evidence type="ECO:0000259" key="4">
    <source>
        <dbReference type="Pfam" id="PF05193"/>
    </source>
</evidence>
<dbReference type="InterPro" id="IPR011765">
    <property type="entry name" value="Pept_M16_N"/>
</dbReference>
<keyword evidence="6" id="KW-1185">Reference proteome</keyword>
<dbReference type="Pfam" id="PF00675">
    <property type="entry name" value="Peptidase_M16"/>
    <property type="match status" value="1"/>
</dbReference>
<dbReference type="STRING" id="1166337.SAMN05192580_2641"/>
<dbReference type="EMBL" id="FOZG01000002">
    <property type="protein sequence ID" value="SFS01807.1"/>
    <property type="molecule type" value="Genomic_DNA"/>
</dbReference>
<dbReference type="GO" id="GO:0046872">
    <property type="term" value="F:metal ion binding"/>
    <property type="evidence" value="ECO:0007669"/>
    <property type="project" value="InterPro"/>
</dbReference>
<dbReference type="PANTHER" id="PTHR11851">
    <property type="entry name" value="METALLOPROTEASE"/>
    <property type="match status" value="1"/>
</dbReference>
<keyword evidence="2" id="KW-0645">Protease</keyword>
<evidence type="ECO:0000256" key="1">
    <source>
        <dbReference type="ARBA" id="ARBA00007261"/>
    </source>
</evidence>
<protein>
    <submittedName>
        <fullName evidence="5">Predicted Zn-dependent peptidase</fullName>
    </submittedName>
</protein>
<dbReference type="Gene3D" id="3.30.830.10">
    <property type="entry name" value="Metalloenzyme, LuxS/M16 peptidase-like"/>
    <property type="match status" value="2"/>
</dbReference>
<comment type="similarity">
    <text evidence="1">Belongs to the peptidase M16 family.</text>
</comment>
<feature type="domain" description="Peptidase M16 N-terminal" evidence="3">
    <location>
        <begin position="20"/>
        <end position="160"/>
    </location>
</feature>
<evidence type="ECO:0000259" key="3">
    <source>
        <dbReference type="Pfam" id="PF00675"/>
    </source>
</evidence>
<evidence type="ECO:0000313" key="6">
    <source>
        <dbReference type="Proteomes" id="UP000198824"/>
    </source>
</evidence>
<dbReference type="RefSeq" id="WP_093315221.1">
    <property type="nucleotide sequence ID" value="NZ_FOZG01000002.1"/>
</dbReference>
<dbReference type="OrthoDB" id="9811314at2"/>
<evidence type="ECO:0000256" key="2">
    <source>
        <dbReference type="ARBA" id="ARBA00023049"/>
    </source>
</evidence>
<dbReference type="InterPro" id="IPR011249">
    <property type="entry name" value="Metalloenz_LuxS/M16"/>
</dbReference>
<gene>
    <name evidence="5" type="ORF">SAMN05192580_2641</name>
</gene>
<organism evidence="5 6">
    <name type="scientific">Sphingomonas jatrophae</name>
    <dbReference type="NCBI Taxonomy" id="1166337"/>
    <lineage>
        <taxon>Bacteria</taxon>
        <taxon>Pseudomonadati</taxon>
        <taxon>Pseudomonadota</taxon>
        <taxon>Alphaproteobacteria</taxon>
        <taxon>Sphingomonadales</taxon>
        <taxon>Sphingomonadaceae</taxon>
        <taxon>Sphingomonas</taxon>
    </lineage>
</organism>
<keyword evidence="2" id="KW-0378">Hydrolase</keyword>
<dbReference type="Pfam" id="PF05193">
    <property type="entry name" value="Peptidase_M16_C"/>
    <property type="match status" value="1"/>
</dbReference>